<dbReference type="Pfam" id="PF07998">
    <property type="entry name" value="Peptidase_M54"/>
    <property type="match status" value="1"/>
</dbReference>
<dbReference type="PIRSF" id="PIRSF005785">
    <property type="entry name" value="Zn-prot_arch"/>
    <property type="match status" value="1"/>
</dbReference>
<evidence type="ECO:0000256" key="7">
    <source>
        <dbReference type="SAM" id="SignalP"/>
    </source>
</evidence>
<evidence type="ECO:0000313" key="8">
    <source>
        <dbReference type="EMBL" id="HGB15270.1"/>
    </source>
</evidence>
<dbReference type="Gene3D" id="3.40.390.10">
    <property type="entry name" value="Collagenase (Catalytic Domain)"/>
    <property type="match status" value="1"/>
</dbReference>
<keyword evidence="6" id="KW-0482">Metalloprotease</keyword>
<dbReference type="InterPro" id="IPR012962">
    <property type="entry name" value="Pept_M54_archaemetzincn"/>
</dbReference>
<evidence type="ECO:0000256" key="6">
    <source>
        <dbReference type="ARBA" id="ARBA00023049"/>
    </source>
</evidence>
<evidence type="ECO:0000256" key="5">
    <source>
        <dbReference type="ARBA" id="ARBA00022833"/>
    </source>
</evidence>
<evidence type="ECO:0000256" key="3">
    <source>
        <dbReference type="ARBA" id="ARBA00022723"/>
    </source>
</evidence>
<dbReference type="InterPro" id="IPR012091">
    <property type="entry name" value="Pept_M54_archaemetzncn_arc/bac"/>
</dbReference>
<comment type="caution">
    <text evidence="8">The sequence shown here is derived from an EMBL/GenBank/DDBJ whole genome shotgun (WGS) entry which is preliminary data.</text>
</comment>
<evidence type="ECO:0008006" key="9">
    <source>
        <dbReference type="Google" id="ProtNLM"/>
    </source>
</evidence>
<reference evidence="8" key="1">
    <citation type="journal article" date="2020" name="mSystems">
        <title>Genome- and Community-Level Interaction Insights into Carbon Utilization and Element Cycling Functions of Hydrothermarchaeota in Hydrothermal Sediment.</title>
        <authorList>
            <person name="Zhou Z."/>
            <person name="Liu Y."/>
            <person name="Xu W."/>
            <person name="Pan J."/>
            <person name="Luo Z.H."/>
            <person name="Li M."/>
        </authorList>
    </citation>
    <scope>NUCLEOTIDE SEQUENCE [LARGE SCALE GENOMIC DNA]</scope>
    <source>
        <strain evidence="8">SpSt-776</strain>
    </source>
</reference>
<dbReference type="AlphaFoldDB" id="A0A7C3WIJ7"/>
<dbReference type="SUPFAM" id="SSF55486">
    <property type="entry name" value="Metalloproteases ('zincins'), catalytic domain"/>
    <property type="match status" value="1"/>
</dbReference>
<evidence type="ECO:0000256" key="4">
    <source>
        <dbReference type="ARBA" id="ARBA00022801"/>
    </source>
</evidence>
<feature type="signal peptide" evidence="7">
    <location>
        <begin position="1"/>
        <end position="19"/>
    </location>
</feature>
<keyword evidence="3" id="KW-0479">Metal-binding</keyword>
<dbReference type="GO" id="GO:0006508">
    <property type="term" value="P:proteolysis"/>
    <property type="evidence" value="ECO:0007669"/>
    <property type="project" value="UniProtKB-KW"/>
</dbReference>
<feature type="chain" id="PRO_5028055085" description="Peptidase zinc-dependent" evidence="7">
    <location>
        <begin position="20"/>
        <end position="197"/>
    </location>
</feature>
<keyword evidence="4" id="KW-0378">Hydrolase</keyword>
<sequence length="197" mass="21410">MRVLAMLAVLTLIAGPGYATSLTVSLIPCGPVPGEVLAYLEEGLRREFGAEVRREKPVTVPASAYAPKRRQYLANAFPELVAPVGPGRRHLALVITDVDLYVPTLNFVFGLADLRRGAAVVSLARLDPRFYGQASNPKRLHERALKEAVHELGHLLGLGHCANPACIMFFSNTLADTDRKGPGFCPACRRQLEALLK</sequence>
<accession>A0A7C3WIJ7</accession>
<comment type="cofactor">
    <cofactor evidence="1">
        <name>Zn(2+)</name>
        <dbReference type="ChEBI" id="CHEBI:29105"/>
    </cofactor>
</comment>
<dbReference type="PANTHER" id="PTHR15910">
    <property type="entry name" value="ARCHAEMETZINCIN"/>
    <property type="match status" value="1"/>
</dbReference>
<keyword evidence="5" id="KW-0862">Zinc</keyword>
<dbReference type="PANTHER" id="PTHR15910:SF1">
    <property type="entry name" value="ARCHAEMETZINCIN-2"/>
    <property type="match status" value="1"/>
</dbReference>
<gene>
    <name evidence="8" type="ORF">ENV62_08560</name>
</gene>
<evidence type="ECO:0000256" key="1">
    <source>
        <dbReference type="ARBA" id="ARBA00001947"/>
    </source>
</evidence>
<organism evidence="8">
    <name type="scientific">Desulfobacca acetoxidans</name>
    <dbReference type="NCBI Taxonomy" id="60893"/>
    <lineage>
        <taxon>Bacteria</taxon>
        <taxon>Pseudomonadati</taxon>
        <taxon>Thermodesulfobacteriota</taxon>
        <taxon>Desulfobaccia</taxon>
        <taxon>Desulfobaccales</taxon>
        <taxon>Desulfobaccaceae</taxon>
        <taxon>Desulfobacca</taxon>
    </lineage>
</organism>
<protein>
    <recommendedName>
        <fullName evidence="9">Peptidase zinc-dependent</fullName>
    </recommendedName>
</protein>
<dbReference type="InterPro" id="IPR024079">
    <property type="entry name" value="MetalloPept_cat_dom_sf"/>
</dbReference>
<dbReference type="GO" id="GO:0008270">
    <property type="term" value="F:zinc ion binding"/>
    <property type="evidence" value="ECO:0007669"/>
    <property type="project" value="InterPro"/>
</dbReference>
<keyword evidence="2" id="KW-0645">Protease</keyword>
<proteinExistence type="inferred from homology"/>
<dbReference type="GO" id="GO:0008237">
    <property type="term" value="F:metallopeptidase activity"/>
    <property type="evidence" value="ECO:0007669"/>
    <property type="project" value="UniProtKB-KW"/>
</dbReference>
<name>A0A7C3WIJ7_9BACT</name>
<dbReference type="CDD" id="cd11375">
    <property type="entry name" value="Peptidase_M54"/>
    <property type="match status" value="1"/>
</dbReference>
<dbReference type="NCBIfam" id="NF033823">
    <property type="entry name" value="archmetzin"/>
    <property type="match status" value="1"/>
</dbReference>
<dbReference type="EMBL" id="DTHB01000053">
    <property type="protein sequence ID" value="HGB15270.1"/>
    <property type="molecule type" value="Genomic_DNA"/>
</dbReference>
<evidence type="ECO:0000256" key="2">
    <source>
        <dbReference type="ARBA" id="ARBA00022670"/>
    </source>
</evidence>
<dbReference type="HAMAP" id="MF_01842">
    <property type="entry name" value="Archaemetzincin"/>
    <property type="match status" value="1"/>
</dbReference>
<keyword evidence="7" id="KW-0732">Signal</keyword>